<dbReference type="AlphaFoldDB" id="A0A8J2KB37"/>
<protein>
    <submittedName>
        <fullName evidence="2">Uncharacterized protein</fullName>
    </submittedName>
</protein>
<dbReference type="Proteomes" id="UP000708208">
    <property type="component" value="Unassembled WGS sequence"/>
</dbReference>
<evidence type="ECO:0000256" key="1">
    <source>
        <dbReference type="SAM" id="MobiDB-lite"/>
    </source>
</evidence>
<comment type="caution">
    <text evidence="2">The sequence shown here is derived from an EMBL/GenBank/DDBJ whole genome shotgun (WGS) entry which is preliminary data.</text>
</comment>
<keyword evidence="3" id="KW-1185">Reference proteome</keyword>
<evidence type="ECO:0000313" key="3">
    <source>
        <dbReference type="Proteomes" id="UP000708208"/>
    </source>
</evidence>
<feature type="non-terminal residue" evidence="2">
    <location>
        <position position="1"/>
    </location>
</feature>
<evidence type="ECO:0000313" key="2">
    <source>
        <dbReference type="EMBL" id="CAG7785513.1"/>
    </source>
</evidence>
<name>A0A8J2KB37_9HEXA</name>
<feature type="region of interest" description="Disordered" evidence="1">
    <location>
        <begin position="62"/>
        <end position="83"/>
    </location>
</feature>
<dbReference type="OrthoDB" id="269227at2759"/>
<reference evidence="2" key="1">
    <citation type="submission" date="2021-06" db="EMBL/GenBank/DDBJ databases">
        <authorList>
            <person name="Hodson N. C."/>
            <person name="Mongue J. A."/>
            <person name="Jaron S. K."/>
        </authorList>
    </citation>
    <scope>NUCLEOTIDE SEQUENCE</scope>
</reference>
<accession>A0A8J2KB37</accession>
<organism evidence="2 3">
    <name type="scientific">Allacma fusca</name>
    <dbReference type="NCBI Taxonomy" id="39272"/>
    <lineage>
        <taxon>Eukaryota</taxon>
        <taxon>Metazoa</taxon>
        <taxon>Ecdysozoa</taxon>
        <taxon>Arthropoda</taxon>
        <taxon>Hexapoda</taxon>
        <taxon>Collembola</taxon>
        <taxon>Symphypleona</taxon>
        <taxon>Sminthuridae</taxon>
        <taxon>Allacma</taxon>
    </lineage>
</organism>
<gene>
    <name evidence="2" type="ORF">AFUS01_LOCUS24131</name>
</gene>
<proteinExistence type="predicted"/>
<sequence length="83" mass="9760">MSLKLFRDPKLDWGYHTTPQKHLKGHPNNRFMLNRGKGDDSWTYQNLLPFFKRMENYNGNFPNDDLHGRNGPLSIESPEFAPL</sequence>
<dbReference type="EMBL" id="CAJVCH010297879">
    <property type="protein sequence ID" value="CAG7785513.1"/>
    <property type="molecule type" value="Genomic_DNA"/>
</dbReference>